<accession>A0A9N8WGB2</accession>
<dbReference type="GO" id="GO:0008312">
    <property type="term" value="F:7S RNA binding"/>
    <property type="evidence" value="ECO:0007669"/>
    <property type="project" value="InterPro"/>
</dbReference>
<keyword evidence="3" id="KW-0733">Signal recognition particle</keyword>
<organism evidence="6 7">
    <name type="scientific">Funneliformis caledonium</name>
    <dbReference type="NCBI Taxonomy" id="1117310"/>
    <lineage>
        <taxon>Eukaryota</taxon>
        <taxon>Fungi</taxon>
        <taxon>Fungi incertae sedis</taxon>
        <taxon>Mucoromycota</taxon>
        <taxon>Glomeromycotina</taxon>
        <taxon>Glomeromycetes</taxon>
        <taxon>Glomerales</taxon>
        <taxon>Glomeraceae</taxon>
        <taxon>Funneliformis</taxon>
    </lineage>
</organism>
<evidence type="ECO:0000256" key="2">
    <source>
        <dbReference type="ARBA" id="ARBA00022490"/>
    </source>
</evidence>
<dbReference type="InterPro" id="IPR002778">
    <property type="entry name" value="Signal_recog_particle_SRP19"/>
</dbReference>
<sequence length="192" mass="20724">MPRGSKKQNPPNMFPTIPMMELDDDDPPDYLPEFSRIPTDDSSAYKSWICLYPVYFDSTKTVQQGRKVIKDIASPHPLAKDVAEAVKNIGLNSLYEPHKTHPRDWENPGKELIKKVSLELSKIQKINPQQFPPSHSPATFSGVLKEGKGGGDIGGASTSSSSLATAAAGSGQSNSASGSTSSPSKKKGKKRK</sequence>
<evidence type="ECO:0000313" key="7">
    <source>
        <dbReference type="Proteomes" id="UP000789570"/>
    </source>
</evidence>
<dbReference type="Proteomes" id="UP000789570">
    <property type="component" value="Unassembled WGS sequence"/>
</dbReference>
<feature type="compositionally biased region" description="Low complexity" evidence="5">
    <location>
        <begin position="155"/>
        <end position="183"/>
    </location>
</feature>
<comment type="subcellular location">
    <subcellularLocation>
        <location evidence="1">Cytoplasm</location>
    </subcellularLocation>
</comment>
<proteinExistence type="predicted"/>
<evidence type="ECO:0000256" key="4">
    <source>
        <dbReference type="ARBA" id="ARBA00023274"/>
    </source>
</evidence>
<keyword evidence="7" id="KW-1185">Reference proteome</keyword>
<comment type="caution">
    <text evidence="6">The sequence shown here is derived from an EMBL/GenBank/DDBJ whole genome shotgun (WGS) entry which is preliminary data.</text>
</comment>
<evidence type="ECO:0000256" key="1">
    <source>
        <dbReference type="ARBA" id="ARBA00004496"/>
    </source>
</evidence>
<evidence type="ECO:0000256" key="3">
    <source>
        <dbReference type="ARBA" id="ARBA00023135"/>
    </source>
</evidence>
<dbReference type="SUPFAM" id="SSF69695">
    <property type="entry name" value="SRP19"/>
    <property type="match status" value="1"/>
</dbReference>
<dbReference type="OrthoDB" id="2190947at2759"/>
<gene>
    <name evidence="6" type="ORF">FCALED_LOCUS3106</name>
</gene>
<dbReference type="Pfam" id="PF01922">
    <property type="entry name" value="SRP19"/>
    <property type="match status" value="1"/>
</dbReference>
<evidence type="ECO:0000256" key="5">
    <source>
        <dbReference type="SAM" id="MobiDB-lite"/>
    </source>
</evidence>
<dbReference type="GO" id="GO:0006617">
    <property type="term" value="P:SRP-dependent cotranslational protein targeting to membrane, signal sequence recognition"/>
    <property type="evidence" value="ECO:0007669"/>
    <property type="project" value="TreeGrafter"/>
</dbReference>
<dbReference type="EMBL" id="CAJVPQ010000520">
    <property type="protein sequence ID" value="CAG8488923.1"/>
    <property type="molecule type" value="Genomic_DNA"/>
</dbReference>
<keyword evidence="4" id="KW-0687">Ribonucleoprotein</keyword>
<dbReference type="GO" id="GO:0005786">
    <property type="term" value="C:signal recognition particle, endoplasmic reticulum targeting"/>
    <property type="evidence" value="ECO:0007669"/>
    <property type="project" value="UniProtKB-KW"/>
</dbReference>
<evidence type="ECO:0000313" key="6">
    <source>
        <dbReference type="EMBL" id="CAG8488923.1"/>
    </source>
</evidence>
<dbReference type="AlphaFoldDB" id="A0A9N8WGB2"/>
<keyword evidence="2" id="KW-0963">Cytoplasm</keyword>
<dbReference type="Gene3D" id="3.30.56.30">
    <property type="entry name" value="Signal recognition particle, SRP19-like subunit"/>
    <property type="match status" value="1"/>
</dbReference>
<name>A0A9N8WGB2_9GLOM</name>
<dbReference type="InterPro" id="IPR036521">
    <property type="entry name" value="SRP19-like_sf"/>
</dbReference>
<dbReference type="PANTHER" id="PTHR17453">
    <property type="entry name" value="SIGNAL RECOGNITION PARTICLE 19 KD PROTEIN"/>
    <property type="match status" value="1"/>
</dbReference>
<protein>
    <submittedName>
        <fullName evidence="6">16292_t:CDS:1</fullName>
    </submittedName>
</protein>
<dbReference type="PANTHER" id="PTHR17453:SF0">
    <property type="entry name" value="SIGNAL RECOGNITION PARTICLE 19 KDA PROTEIN"/>
    <property type="match status" value="1"/>
</dbReference>
<reference evidence="6" key="1">
    <citation type="submission" date="2021-06" db="EMBL/GenBank/DDBJ databases">
        <authorList>
            <person name="Kallberg Y."/>
            <person name="Tangrot J."/>
            <person name="Rosling A."/>
        </authorList>
    </citation>
    <scope>NUCLEOTIDE SEQUENCE</scope>
    <source>
        <strain evidence="6">UK204</strain>
    </source>
</reference>
<feature type="region of interest" description="Disordered" evidence="5">
    <location>
        <begin position="126"/>
        <end position="192"/>
    </location>
</feature>
<feature type="region of interest" description="Disordered" evidence="5">
    <location>
        <begin position="1"/>
        <end position="36"/>
    </location>
</feature>